<reference evidence="1" key="1">
    <citation type="submission" date="2020-10" db="EMBL/GenBank/DDBJ databases">
        <authorList>
            <person name="Castelo-Branco R."/>
            <person name="Eusebio N."/>
            <person name="Adriana R."/>
            <person name="Vieira A."/>
            <person name="Brugerolle De Fraissinette N."/>
            <person name="Rezende De Castro R."/>
            <person name="Schneider M.P."/>
            <person name="Vasconcelos V."/>
            <person name="Leao P.N."/>
        </authorList>
    </citation>
    <scope>NUCLEOTIDE SEQUENCE</scope>
    <source>
        <strain evidence="1">LEGE 11467</strain>
    </source>
</reference>
<keyword evidence="1" id="KW-0067">ATP-binding</keyword>
<dbReference type="InterPro" id="IPR058084">
    <property type="entry name" value="Slr1658-like"/>
</dbReference>
<comment type="caution">
    <text evidence="1">The sequence shown here is derived from an EMBL/GenBank/DDBJ whole genome shotgun (WGS) entry which is preliminary data.</text>
</comment>
<dbReference type="GO" id="GO:0005524">
    <property type="term" value="F:ATP binding"/>
    <property type="evidence" value="ECO:0007669"/>
    <property type="project" value="UniProtKB-KW"/>
</dbReference>
<evidence type="ECO:0000313" key="1">
    <source>
        <dbReference type="EMBL" id="MBE9040685.1"/>
    </source>
</evidence>
<proteinExistence type="predicted"/>
<dbReference type="RefSeq" id="WP_264320930.1">
    <property type="nucleotide sequence ID" value="NZ_JADEXN010000109.1"/>
</dbReference>
<evidence type="ECO:0000313" key="2">
    <source>
        <dbReference type="Proteomes" id="UP000621799"/>
    </source>
</evidence>
<keyword evidence="2" id="KW-1185">Reference proteome</keyword>
<dbReference type="AlphaFoldDB" id="A0A928VZT2"/>
<keyword evidence="1" id="KW-0547">Nucleotide-binding</keyword>
<name>A0A928VZT2_9CYAN</name>
<dbReference type="NCBIfam" id="NF047703">
    <property type="entry name" value="slr1658_superfam"/>
    <property type="match status" value="1"/>
</dbReference>
<accession>A0A928VZT2</accession>
<dbReference type="EMBL" id="JADEXN010000109">
    <property type="protein sequence ID" value="MBE9040685.1"/>
    <property type="molecule type" value="Genomic_DNA"/>
</dbReference>
<protein>
    <submittedName>
        <fullName evidence="1">ATP-binding protein</fullName>
    </submittedName>
</protein>
<organism evidence="1 2">
    <name type="scientific">Zarconia navalis LEGE 11467</name>
    <dbReference type="NCBI Taxonomy" id="1828826"/>
    <lineage>
        <taxon>Bacteria</taxon>
        <taxon>Bacillati</taxon>
        <taxon>Cyanobacteriota</taxon>
        <taxon>Cyanophyceae</taxon>
        <taxon>Oscillatoriophycideae</taxon>
        <taxon>Oscillatoriales</taxon>
        <taxon>Oscillatoriales incertae sedis</taxon>
        <taxon>Zarconia</taxon>
        <taxon>Zarconia navalis</taxon>
    </lineage>
</organism>
<gene>
    <name evidence="1" type="ORF">IQ235_07820</name>
</gene>
<sequence>MSQIFGYFDEDLPETHEYIVVGFSPSSVPIRQRWRNNGLSADFLSDYLMSFFPEDGEFLSPDRSPSEIKDAISYIANELLENAMKFNYKALSHPVSIQLRLLPDRVIFLTTNAIEPKTINDFQDFLKKLIDSDLEKLYVNQIEQSVVCENKMSSQLGFLTMALDYMAKLGWKFERMKDNPELTQVTTMVTLEI</sequence>
<dbReference type="Proteomes" id="UP000621799">
    <property type="component" value="Unassembled WGS sequence"/>
</dbReference>